<gene>
    <name evidence="2" type="ORF">EAV92_18175</name>
</gene>
<dbReference type="InterPro" id="IPR018656">
    <property type="entry name" value="DUF2087"/>
</dbReference>
<feature type="domain" description="DUF2087" evidence="1">
    <location>
        <begin position="184"/>
        <end position="251"/>
    </location>
</feature>
<organism evidence="2 3">
    <name type="scientific">Cohnella candidum</name>
    <dbReference type="NCBI Taxonomy" id="2674991"/>
    <lineage>
        <taxon>Bacteria</taxon>
        <taxon>Bacillati</taxon>
        <taxon>Bacillota</taxon>
        <taxon>Bacilli</taxon>
        <taxon>Bacillales</taxon>
        <taxon>Paenibacillaceae</taxon>
        <taxon>Cohnella</taxon>
    </lineage>
</organism>
<evidence type="ECO:0000313" key="2">
    <source>
        <dbReference type="EMBL" id="AYQ74323.1"/>
    </source>
</evidence>
<dbReference type="Proteomes" id="UP000269097">
    <property type="component" value="Chromosome"/>
</dbReference>
<dbReference type="EMBL" id="CP033433">
    <property type="protein sequence ID" value="AYQ74323.1"/>
    <property type="molecule type" value="Genomic_DNA"/>
</dbReference>
<dbReference type="Pfam" id="PF09860">
    <property type="entry name" value="DUF2087"/>
    <property type="match status" value="1"/>
</dbReference>
<name>A0A3G3K1I6_9BACL</name>
<dbReference type="AlphaFoldDB" id="A0A3G3K1I6"/>
<protein>
    <submittedName>
        <fullName evidence="2">DUF2087 domain-containing protein</fullName>
    </submittedName>
</protein>
<evidence type="ECO:0000313" key="3">
    <source>
        <dbReference type="Proteomes" id="UP000269097"/>
    </source>
</evidence>
<accession>A0A3G3K1I6</accession>
<sequence>MQVTELFWEVPLNELKQGFTFDAESESFTCLACGEKFIQGVIYPFEGGLYEAGKFARIHVEEAHGSMFEFLLGLDKKLTGLTDLQKNLLQMFHSGMSDNEIVKESGGGSTSTIRNHRFALRERMKQAKVFLAIMELADTRVNRQNRFIPIHRTATMVDQRYEITEKENAEILKNYFKQGPDGPLSEFPKKEKRKIVILRHLARMFEENRRYTEKEVNALLKERFADFATLRRYLIEYGYMDRLADGSQYWLKK</sequence>
<keyword evidence="3" id="KW-1185">Reference proteome</keyword>
<dbReference type="KEGG" id="coh:EAV92_18175"/>
<proteinExistence type="predicted"/>
<reference evidence="2 3" key="1">
    <citation type="submission" date="2018-10" db="EMBL/GenBank/DDBJ databases">
        <title>Genome Sequence of Cohnella sp.</title>
        <authorList>
            <person name="Srinivasan S."/>
            <person name="Kim M.K."/>
        </authorList>
    </citation>
    <scope>NUCLEOTIDE SEQUENCE [LARGE SCALE GENOMIC DNA]</scope>
    <source>
        <strain evidence="2 3">18JY8-7</strain>
    </source>
</reference>
<evidence type="ECO:0000259" key="1">
    <source>
        <dbReference type="Pfam" id="PF09860"/>
    </source>
</evidence>
<dbReference type="RefSeq" id="WP_123042404.1">
    <property type="nucleotide sequence ID" value="NZ_CP033433.1"/>
</dbReference>